<sequence length="95" mass="10569">MVKSDCRLIIPYMKNTTQITNNDHRNSLSTELAMSEMKQNSKSPPLSGLFADDYKSLTIKPTNSKSNVPPKSSSRDTKLLHYLGLTADLALIDVK</sequence>
<gene>
    <name evidence="1" type="ORF">EWB00_010718</name>
</gene>
<dbReference type="Proteomes" id="UP000311919">
    <property type="component" value="Unassembled WGS sequence"/>
</dbReference>
<name>A0A4Z2DNU4_SCHJA</name>
<evidence type="ECO:0000313" key="2">
    <source>
        <dbReference type="Proteomes" id="UP000311919"/>
    </source>
</evidence>
<dbReference type="EMBL" id="SKCS01000084">
    <property type="protein sequence ID" value="TNN18057.1"/>
    <property type="molecule type" value="Genomic_DNA"/>
</dbReference>
<organism evidence="1 2">
    <name type="scientific">Schistosoma japonicum</name>
    <name type="common">Blood fluke</name>
    <dbReference type="NCBI Taxonomy" id="6182"/>
    <lineage>
        <taxon>Eukaryota</taxon>
        <taxon>Metazoa</taxon>
        <taxon>Spiralia</taxon>
        <taxon>Lophotrochozoa</taxon>
        <taxon>Platyhelminthes</taxon>
        <taxon>Trematoda</taxon>
        <taxon>Digenea</taxon>
        <taxon>Strigeidida</taxon>
        <taxon>Schistosomatoidea</taxon>
        <taxon>Schistosomatidae</taxon>
        <taxon>Schistosoma</taxon>
    </lineage>
</organism>
<keyword evidence="2" id="KW-1185">Reference proteome</keyword>
<comment type="caution">
    <text evidence="1">The sequence shown here is derived from an EMBL/GenBank/DDBJ whole genome shotgun (WGS) entry which is preliminary data.</text>
</comment>
<accession>A0A4Z2DNU4</accession>
<proteinExistence type="predicted"/>
<dbReference type="AlphaFoldDB" id="A0A4Z2DNU4"/>
<protein>
    <submittedName>
        <fullName evidence="1">Uncharacterized protein</fullName>
    </submittedName>
</protein>
<reference evidence="1 2" key="1">
    <citation type="submission" date="2019-03" db="EMBL/GenBank/DDBJ databases">
        <title>An improved genome assembly of the fluke Schistosoma japonicum.</title>
        <authorList>
            <person name="Hu W."/>
            <person name="Luo F."/>
            <person name="Yin M."/>
            <person name="Mo X."/>
            <person name="Sun C."/>
            <person name="Wu Q."/>
            <person name="Zhu B."/>
            <person name="Xiang M."/>
            <person name="Wang J."/>
            <person name="Wang Y."/>
            <person name="Zhang T."/>
            <person name="Xu B."/>
            <person name="Zheng H."/>
            <person name="Feng Z."/>
        </authorList>
    </citation>
    <scope>NUCLEOTIDE SEQUENCE [LARGE SCALE GENOMIC DNA]</scope>
    <source>
        <strain evidence="1">HuSjv2</strain>
        <tissue evidence="1">Worms</tissue>
    </source>
</reference>
<evidence type="ECO:0000313" key="1">
    <source>
        <dbReference type="EMBL" id="TNN18057.1"/>
    </source>
</evidence>